<proteinExistence type="predicted"/>
<evidence type="ECO:0000313" key="3">
    <source>
        <dbReference type="EMBL" id="RZS86733.1"/>
    </source>
</evidence>
<dbReference type="InterPro" id="IPR001763">
    <property type="entry name" value="Rhodanese-like_dom"/>
</dbReference>
<keyword evidence="3" id="KW-0808">Transferase</keyword>
<dbReference type="InterPro" id="IPR036873">
    <property type="entry name" value="Rhodanese-like_dom_sf"/>
</dbReference>
<dbReference type="PANTHER" id="PTHR43855:SF1">
    <property type="entry name" value="THIOSULFATE SULFURTRANSFERASE"/>
    <property type="match status" value="1"/>
</dbReference>
<dbReference type="PANTHER" id="PTHR43855">
    <property type="entry name" value="THIOSULFATE SULFURTRANSFERASE"/>
    <property type="match status" value="1"/>
</dbReference>
<evidence type="ECO:0000313" key="4">
    <source>
        <dbReference type="Proteomes" id="UP000292445"/>
    </source>
</evidence>
<dbReference type="RefSeq" id="WP_165404592.1">
    <property type="nucleotide sequence ID" value="NZ_SGXC01000001.1"/>
</dbReference>
<gene>
    <name evidence="3" type="ORF">EV675_2781</name>
</gene>
<evidence type="ECO:0000256" key="1">
    <source>
        <dbReference type="ARBA" id="ARBA00022737"/>
    </source>
</evidence>
<dbReference type="InterPro" id="IPR001307">
    <property type="entry name" value="Thiosulphate_STrfase_CS"/>
</dbReference>
<accession>A0A4Q7NNJ7</accession>
<dbReference type="AlphaFoldDB" id="A0A4Q7NNJ7"/>
<feature type="domain" description="Rhodanese" evidence="2">
    <location>
        <begin position="175"/>
        <end position="274"/>
    </location>
</feature>
<name>A0A4Q7NNJ7_9BURK</name>
<dbReference type="CDD" id="cd01448">
    <property type="entry name" value="TST_Repeat_1"/>
    <property type="match status" value="1"/>
</dbReference>
<dbReference type="Pfam" id="PF00581">
    <property type="entry name" value="Rhodanese"/>
    <property type="match status" value="2"/>
</dbReference>
<dbReference type="PROSITE" id="PS50206">
    <property type="entry name" value="RHODANESE_3"/>
    <property type="match status" value="2"/>
</dbReference>
<keyword evidence="1" id="KW-0677">Repeat</keyword>
<dbReference type="Gene3D" id="3.40.250.10">
    <property type="entry name" value="Rhodanese-like domain"/>
    <property type="match status" value="2"/>
</dbReference>
<keyword evidence="4" id="KW-1185">Reference proteome</keyword>
<protein>
    <submittedName>
        <fullName evidence="3">Thiosulfate/3-mercaptopyruvate sulfurtransferase</fullName>
    </submittedName>
</protein>
<dbReference type="PROSITE" id="PS00380">
    <property type="entry name" value="RHODANESE_1"/>
    <property type="match status" value="1"/>
</dbReference>
<comment type="caution">
    <text evidence="3">The sequence shown here is derived from an EMBL/GenBank/DDBJ whole genome shotgun (WGS) entry which is preliminary data.</text>
</comment>
<dbReference type="GO" id="GO:0004792">
    <property type="term" value="F:thiosulfate-cyanide sulfurtransferase activity"/>
    <property type="evidence" value="ECO:0007669"/>
    <property type="project" value="InterPro"/>
</dbReference>
<dbReference type="EMBL" id="SGXC01000001">
    <property type="protein sequence ID" value="RZS86733.1"/>
    <property type="molecule type" value="Genomic_DNA"/>
</dbReference>
<dbReference type="SUPFAM" id="SSF52821">
    <property type="entry name" value="Rhodanese/Cell cycle control phosphatase"/>
    <property type="match status" value="2"/>
</dbReference>
<dbReference type="InterPro" id="IPR051126">
    <property type="entry name" value="Thiosulfate_sulfurtransferase"/>
</dbReference>
<organism evidence="3 4">
    <name type="scientific">Pigmentiphaga kullae</name>
    <dbReference type="NCBI Taxonomy" id="151784"/>
    <lineage>
        <taxon>Bacteria</taxon>
        <taxon>Pseudomonadati</taxon>
        <taxon>Pseudomonadota</taxon>
        <taxon>Betaproteobacteria</taxon>
        <taxon>Burkholderiales</taxon>
        <taxon>Alcaligenaceae</taxon>
        <taxon>Pigmentiphaga</taxon>
    </lineage>
</organism>
<sequence>MDMTHVSVRGGHAFEPDFVQAEELLARPNDDRLFVDVRLGDPDIEYRSYRDGHIFGAVHGQIRDAFAAEPTPGSGNLPLPGLGQLAATLRNWGVGPDTEIVVYGPTPALAARGWWVLRWAGLARVLLLDGGLKAWIAAGGALARGDEPRRRQLPDELPLAGGHLPQIEVGEVERLSGDAVLVDARDEASYLAGHIPGARHLAASEFWTPSGRLRPAGERARLLAQAGVEPGGEAVVYCGGGVLSALVAMAMAEAGVRPRLYVGSWSEWNKDPERMRRSAVGEDA</sequence>
<evidence type="ECO:0000259" key="2">
    <source>
        <dbReference type="PROSITE" id="PS50206"/>
    </source>
</evidence>
<dbReference type="SMART" id="SM00450">
    <property type="entry name" value="RHOD"/>
    <property type="match status" value="2"/>
</dbReference>
<feature type="domain" description="Rhodanese" evidence="2">
    <location>
        <begin position="28"/>
        <end position="144"/>
    </location>
</feature>
<dbReference type="Proteomes" id="UP000292445">
    <property type="component" value="Unassembled WGS sequence"/>
</dbReference>
<keyword evidence="3" id="KW-0670">Pyruvate</keyword>
<reference evidence="3 4" key="1">
    <citation type="submission" date="2019-02" db="EMBL/GenBank/DDBJ databases">
        <title>Genomic Encyclopedia of Type Strains, Phase IV (KMG-IV): sequencing the most valuable type-strain genomes for metagenomic binning, comparative biology and taxonomic classification.</title>
        <authorList>
            <person name="Goeker M."/>
        </authorList>
    </citation>
    <scope>NUCLEOTIDE SEQUENCE [LARGE SCALE GENOMIC DNA]</scope>
    <source>
        <strain evidence="3 4">K24</strain>
    </source>
</reference>